<dbReference type="EMBL" id="QGUI02000157">
    <property type="protein sequence ID" value="MFO7193026.1"/>
    <property type="molecule type" value="Genomic_DNA"/>
</dbReference>
<gene>
    <name evidence="1" type="ORF">DIU77_012355</name>
</gene>
<protein>
    <recommendedName>
        <fullName evidence="3">Universal stress protein</fullName>
    </recommendedName>
</protein>
<sequence>MPFQQSNREAYMAASEHVLSNVDVLIAVWDGEPSGGYGGTADVVTAARARSIPVTVIRPEGAARE</sequence>
<dbReference type="Gene3D" id="3.40.50.450">
    <property type="match status" value="1"/>
</dbReference>
<evidence type="ECO:0000313" key="1">
    <source>
        <dbReference type="EMBL" id="MFO7193026.1"/>
    </source>
</evidence>
<dbReference type="AlphaFoldDB" id="A0ABD6FI89"/>
<proteinExistence type="predicted"/>
<reference evidence="1 2" key="1">
    <citation type="journal article" date="2021" name="BMC Genomics">
        <title>Genome-resolved metagenome and metatranscriptome analyses of thermophilic composting reveal key bacterial players and their metabolic interactions.</title>
        <authorList>
            <person name="Braga L.P.P."/>
            <person name="Pereira R.V."/>
            <person name="Martins L.F."/>
            <person name="Moura L.M.S."/>
            <person name="Sanchez F.B."/>
            <person name="Patane J.S.L."/>
            <person name="da Silva A.M."/>
            <person name="Setubal J.C."/>
        </authorList>
    </citation>
    <scope>NUCLEOTIDE SEQUENCE [LARGE SCALE GENOMIC DNA]</scope>
    <source>
        <strain evidence="1">ZC4RG45</strain>
    </source>
</reference>
<comment type="caution">
    <text evidence="1">The sequence shown here is derived from an EMBL/GenBank/DDBJ whole genome shotgun (WGS) entry which is preliminary data.</text>
</comment>
<evidence type="ECO:0008006" key="3">
    <source>
        <dbReference type="Google" id="ProtNLM"/>
    </source>
</evidence>
<organism evidence="1 2">
    <name type="scientific">Thermocrispum agreste</name>
    <dbReference type="NCBI Taxonomy" id="37925"/>
    <lineage>
        <taxon>Bacteria</taxon>
        <taxon>Bacillati</taxon>
        <taxon>Actinomycetota</taxon>
        <taxon>Actinomycetes</taxon>
        <taxon>Pseudonocardiales</taxon>
        <taxon>Pseudonocardiaceae</taxon>
        <taxon>Thermocrispum</taxon>
    </lineage>
</organism>
<name>A0ABD6FI89_9PSEU</name>
<dbReference type="SUPFAM" id="SSF102405">
    <property type="entry name" value="MCP/YpsA-like"/>
    <property type="match status" value="1"/>
</dbReference>
<dbReference type="Proteomes" id="UP000249324">
    <property type="component" value="Unassembled WGS sequence"/>
</dbReference>
<evidence type="ECO:0000313" key="2">
    <source>
        <dbReference type="Proteomes" id="UP000249324"/>
    </source>
</evidence>
<accession>A0ABD6FI89</accession>